<dbReference type="RefSeq" id="WP_110265506.1">
    <property type="nucleotide sequence ID" value="NZ_CAWNXA010000006.1"/>
</dbReference>
<proteinExistence type="inferred from homology"/>
<keyword evidence="8 9" id="KW-0472">Membrane</keyword>
<comment type="pathway">
    <text evidence="1 9">Cofactor biosynthesis; ubiquinone biosynthesis.</text>
</comment>
<dbReference type="GO" id="GO:0046872">
    <property type="term" value="F:metal ion binding"/>
    <property type="evidence" value="ECO:0007669"/>
    <property type="project" value="UniProtKB-KW"/>
</dbReference>
<dbReference type="GO" id="GO:0006744">
    <property type="term" value="P:ubiquinone biosynthetic process"/>
    <property type="evidence" value="ECO:0007669"/>
    <property type="project" value="UniProtKB-UniRule"/>
</dbReference>
<keyword evidence="3 9" id="KW-0831">Ubiquinone biosynthesis</keyword>
<dbReference type="EC" id="1.14.99.60" evidence="9"/>
<keyword evidence="4 9" id="KW-0479">Metal-binding</keyword>
<dbReference type="Proteomes" id="UP000248330">
    <property type="component" value="Unassembled WGS sequence"/>
</dbReference>
<evidence type="ECO:0000256" key="7">
    <source>
        <dbReference type="ARBA" id="ARBA00023033"/>
    </source>
</evidence>
<keyword evidence="10" id="KW-0830">Ubiquinone</keyword>
<sequence>MQRQLSAVDRLLAAAGRGLSRLPERAPPAAPSAADTTLAPPDRSHAAGLMRINHAGEIAAQALYRGQALVARNPQVRRHLLKAAEEERDHLQWCEQRLRELGDGPSRLAPLWYAGSYAIGATAGLAGDHWSLGFVEETERQVAAHLDEHLARLPEEDRRSRDILSRMRSDEERHGREAHEAGARPLPRPVRRLMQAVAGVMKFGAYRI</sequence>
<comment type="subcellular location">
    <subcellularLocation>
        <location evidence="9">Cell membrane</location>
        <topology evidence="9">Peripheral membrane protein</topology>
    </subcellularLocation>
</comment>
<dbReference type="InterPro" id="IPR012347">
    <property type="entry name" value="Ferritin-like"/>
</dbReference>
<dbReference type="PANTHER" id="PTHR11237:SF4">
    <property type="entry name" value="5-DEMETHOXYUBIQUINONE HYDROXYLASE, MITOCHONDRIAL"/>
    <property type="match status" value="1"/>
</dbReference>
<gene>
    <name evidence="9" type="primary">coq7</name>
    <name evidence="10" type="ORF">C8D93_106168</name>
</gene>
<comment type="function">
    <text evidence="9">Catalyzes the hydroxylation of 2-nonaprenyl-3-methyl-6-methoxy-1,4-benzoquinol during ubiquinone biosynthesis.</text>
</comment>
<evidence type="ECO:0000256" key="9">
    <source>
        <dbReference type="HAMAP-Rule" id="MF_01658"/>
    </source>
</evidence>
<evidence type="ECO:0000256" key="8">
    <source>
        <dbReference type="ARBA" id="ARBA00023136"/>
    </source>
</evidence>
<feature type="binding site" evidence="9">
    <location>
        <position position="87"/>
    </location>
    <ligand>
        <name>Fe cation</name>
        <dbReference type="ChEBI" id="CHEBI:24875"/>
        <label>2</label>
    </ligand>
</feature>
<dbReference type="InterPro" id="IPR011566">
    <property type="entry name" value="Ubq_synth_Coq7"/>
</dbReference>
<evidence type="ECO:0000313" key="10">
    <source>
        <dbReference type="EMBL" id="PXV67191.1"/>
    </source>
</evidence>
<dbReference type="GO" id="GO:0008682">
    <property type="term" value="F:3-demethoxyubiquinol 3-hydroxylase activity"/>
    <property type="evidence" value="ECO:0007669"/>
    <property type="project" value="UniProtKB-EC"/>
</dbReference>
<dbReference type="AlphaFoldDB" id="A0A318E840"/>
<organism evidence="10 11">
    <name type="scientific">Sinimarinibacterium flocculans</name>
    <dbReference type="NCBI Taxonomy" id="985250"/>
    <lineage>
        <taxon>Bacteria</taxon>
        <taxon>Pseudomonadati</taxon>
        <taxon>Pseudomonadota</taxon>
        <taxon>Gammaproteobacteria</taxon>
        <taxon>Nevskiales</taxon>
        <taxon>Nevskiaceae</taxon>
        <taxon>Sinimarinibacterium</taxon>
    </lineage>
</organism>
<evidence type="ECO:0000256" key="4">
    <source>
        <dbReference type="ARBA" id="ARBA00022723"/>
    </source>
</evidence>
<feature type="binding site" evidence="9">
    <location>
        <position position="57"/>
    </location>
    <ligand>
        <name>Fe cation</name>
        <dbReference type="ChEBI" id="CHEBI:24875"/>
        <label>1</label>
    </ligand>
</feature>
<evidence type="ECO:0000256" key="2">
    <source>
        <dbReference type="ARBA" id="ARBA00022475"/>
    </source>
</evidence>
<keyword evidence="2 9" id="KW-1003">Cell membrane</keyword>
<dbReference type="HAMAP" id="MF_01658">
    <property type="entry name" value="COQ7"/>
    <property type="match status" value="1"/>
</dbReference>
<feature type="binding site" evidence="9">
    <location>
        <position position="171"/>
    </location>
    <ligand>
        <name>Fe cation</name>
        <dbReference type="ChEBI" id="CHEBI:24875"/>
        <label>2</label>
    </ligand>
</feature>
<evidence type="ECO:0000256" key="5">
    <source>
        <dbReference type="ARBA" id="ARBA00023002"/>
    </source>
</evidence>
<evidence type="ECO:0000256" key="3">
    <source>
        <dbReference type="ARBA" id="ARBA00022688"/>
    </source>
</evidence>
<dbReference type="EMBL" id="QICN01000006">
    <property type="protein sequence ID" value="PXV67191.1"/>
    <property type="molecule type" value="Genomic_DNA"/>
</dbReference>
<dbReference type="InterPro" id="IPR047809">
    <property type="entry name" value="COQ7_proteobact"/>
</dbReference>
<reference evidence="10 11" key="1">
    <citation type="submission" date="2018-04" db="EMBL/GenBank/DDBJ databases">
        <title>Genomic Encyclopedia of Type Strains, Phase IV (KMG-IV): sequencing the most valuable type-strain genomes for metagenomic binning, comparative biology and taxonomic classification.</title>
        <authorList>
            <person name="Goeker M."/>
        </authorList>
    </citation>
    <scope>NUCLEOTIDE SEQUENCE [LARGE SCALE GENOMIC DNA]</scope>
    <source>
        <strain evidence="10 11">DSM 104150</strain>
    </source>
</reference>
<feature type="binding site" evidence="9">
    <location>
        <position position="90"/>
    </location>
    <ligand>
        <name>Fe cation</name>
        <dbReference type="ChEBI" id="CHEBI:24875"/>
        <label>1</label>
    </ligand>
</feature>
<comment type="similarity">
    <text evidence="9">Belongs to the COQ7 family.</text>
</comment>
<dbReference type="SUPFAM" id="SSF47240">
    <property type="entry name" value="Ferritin-like"/>
    <property type="match status" value="1"/>
</dbReference>
<accession>A0A318E840</accession>
<keyword evidence="11" id="KW-1185">Reference proteome</keyword>
<dbReference type="UniPathway" id="UPA00232"/>
<evidence type="ECO:0000256" key="6">
    <source>
        <dbReference type="ARBA" id="ARBA00023004"/>
    </source>
</evidence>
<feature type="binding site" evidence="9">
    <location>
        <position position="174"/>
    </location>
    <ligand>
        <name>Fe cation</name>
        <dbReference type="ChEBI" id="CHEBI:24875"/>
        <label>2</label>
    </ligand>
</feature>
<dbReference type="Pfam" id="PF03232">
    <property type="entry name" value="COQ7"/>
    <property type="match status" value="1"/>
</dbReference>
<dbReference type="OrthoDB" id="5192789at2"/>
<feature type="binding site" evidence="9">
    <location>
        <position position="171"/>
    </location>
    <ligand>
        <name>Fe cation</name>
        <dbReference type="ChEBI" id="CHEBI:24875"/>
        <label>1</label>
    </ligand>
</feature>
<keyword evidence="5 9" id="KW-0560">Oxidoreductase</keyword>
<keyword evidence="6 9" id="KW-0408">Iron</keyword>
<feature type="binding site" evidence="9">
    <location>
        <position position="87"/>
    </location>
    <ligand>
        <name>Fe cation</name>
        <dbReference type="ChEBI" id="CHEBI:24875"/>
        <label>1</label>
    </ligand>
</feature>
<dbReference type="PANTHER" id="PTHR11237">
    <property type="entry name" value="COENZYME Q10 BIOSYNTHESIS PROTEIN 7"/>
    <property type="match status" value="1"/>
</dbReference>
<dbReference type="InterPro" id="IPR009078">
    <property type="entry name" value="Ferritin-like_SF"/>
</dbReference>
<dbReference type="GO" id="GO:0005886">
    <property type="term" value="C:plasma membrane"/>
    <property type="evidence" value="ECO:0007669"/>
    <property type="project" value="UniProtKB-SubCell"/>
</dbReference>
<name>A0A318E840_9GAMM</name>
<dbReference type="Gene3D" id="1.20.1260.10">
    <property type="match status" value="1"/>
</dbReference>
<dbReference type="CDD" id="cd01042">
    <property type="entry name" value="DMQH"/>
    <property type="match status" value="1"/>
</dbReference>
<comment type="catalytic activity">
    <reaction evidence="9">
        <text>a 5-methoxy-2-methyl-3-(all-trans-polyprenyl)benzene-1,4-diol + AH2 + O2 = a 3-demethylubiquinol + A + H2O</text>
        <dbReference type="Rhea" id="RHEA:50908"/>
        <dbReference type="Rhea" id="RHEA-COMP:10859"/>
        <dbReference type="Rhea" id="RHEA-COMP:10914"/>
        <dbReference type="ChEBI" id="CHEBI:13193"/>
        <dbReference type="ChEBI" id="CHEBI:15377"/>
        <dbReference type="ChEBI" id="CHEBI:15379"/>
        <dbReference type="ChEBI" id="CHEBI:17499"/>
        <dbReference type="ChEBI" id="CHEBI:84167"/>
        <dbReference type="ChEBI" id="CHEBI:84422"/>
        <dbReference type="EC" id="1.14.99.60"/>
    </reaction>
</comment>
<feature type="binding site" evidence="9">
    <location>
        <position position="139"/>
    </location>
    <ligand>
        <name>Fe cation</name>
        <dbReference type="ChEBI" id="CHEBI:24875"/>
        <label>2</label>
    </ligand>
</feature>
<comment type="caution">
    <text evidence="10">The sequence shown here is derived from an EMBL/GenBank/DDBJ whole genome shotgun (WGS) entry which is preliminary data.</text>
</comment>
<protein>
    <recommendedName>
        <fullName evidence="9">3-demethoxyubiquinol 3-hydroxylase</fullName>
        <shortName evidence="9">DMQ hydroxylase</shortName>
        <ecNumber evidence="9">1.14.99.60</ecNumber>
    </recommendedName>
    <alternativeName>
        <fullName evidence="9">2-nonaprenyl-3-methyl-6-methoxy-1,4-benzoquinol hydroxylase</fullName>
    </alternativeName>
</protein>
<evidence type="ECO:0000256" key="1">
    <source>
        <dbReference type="ARBA" id="ARBA00004749"/>
    </source>
</evidence>
<evidence type="ECO:0000313" key="11">
    <source>
        <dbReference type="Proteomes" id="UP000248330"/>
    </source>
</evidence>
<keyword evidence="7 9" id="KW-0503">Monooxygenase</keyword>
<dbReference type="NCBIfam" id="NF033656">
    <property type="entry name" value="DMQ_monoox_COQ7"/>
    <property type="match status" value="1"/>
</dbReference>
<comment type="cofactor">
    <cofactor evidence="9">
        <name>Fe cation</name>
        <dbReference type="ChEBI" id="CHEBI:24875"/>
    </cofactor>
    <text evidence="9">Binds 2 iron ions per subunit.</text>
</comment>